<evidence type="ECO:0000313" key="4">
    <source>
        <dbReference type="WBParaSite" id="TCNE_0000555301-mRNA-1"/>
    </source>
</evidence>
<feature type="domain" description="RPAP1/MINIYO-like TPR repeats" evidence="1">
    <location>
        <begin position="2"/>
        <end position="132"/>
    </location>
</feature>
<dbReference type="Pfam" id="PF25766">
    <property type="entry name" value="TPR_RPAP1"/>
    <property type="match status" value="1"/>
</dbReference>
<evidence type="ECO:0000313" key="2">
    <source>
        <dbReference type="EMBL" id="VDM36714.1"/>
    </source>
</evidence>
<dbReference type="PANTHER" id="PTHR21483:SF18">
    <property type="entry name" value="RNA POLYMERASE II-ASSOCIATED PROTEIN 1"/>
    <property type="match status" value="1"/>
</dbReference>
<accession>A0A183UAN3</accession>
<gene>
    <name evidence="2" type="ORF">TCNE_LOCUS5553</name>
</gene>
<reference evidence="2 3" key="2">
    <citation type="submission" date="2018-11" db="EMBL/GenBank/DDBJ databases">
        <authorList>
            <consortium name="Pathogen Informatics"/>
        </authorList>
    </citation>
    <scope>NUCLEOTIDE SEQUENCE [LARGE SCALE GENOMIC DNA]</scope>
</reference>
<dbReference type="InterPro" id="IPR057989">
    <property type="entry name" value="TPR_RPAP1/MINIYO-like"/>
</dbReference>
<protein>
    <submittedName>
        <fullName evidence="4">Transcriptional regulator</fullName>
    </submittedName>
</protein>
<evidence type="ECO:0000313" key="3">
    <source>
        <dbReference type="Proteomes" id="UP000050794"/>
    </source>
</evidence>
<evidence type="ECO:0000259" key="1">
    <source>
        <dbReference type="Pfam" id="PF25766"/>
    </source>
</evidence>
<dbReference type="EMBL" id="UYWY01019366">
    <property type="protein sequence ID" value="VDM36714.1"/>
    <property type="molecule type" value="Genomic_DNA"/>
</dbReference>
<sequence length="164" mass="18985">MPFYEDLMRHFEEFAVGDELFSLILLIGAYMNSSLLDSVMMKCSLWSPERKIARQITLGKQSAQFLLQHLTSTRDYWCEEIESHYYAQYSQLLAMYAAAIRNDEVTRDRNPIAFEIAACEIGYFMKRHSKGETQNNPFIGHERIKEFDVLVTIIRSAVSGKLAL</sequence>
<proteinExistence type="predicted"/>
<dbReference type="GO" id="GO:0006366">
    <property type="term" value="P:transcription by RNA polymerase II"/>
    <property type="evidence" value="ECO:0007669"/>
    <property type="project" value="InterPro"/>
</dbReference>
<dbReference type="InterPro" id="IPR039913">
    <property type="entry name" value="RPAP1/Rba50"/>
</dbReference>
<dbReference type="Proteomes" id="UP000050794">
    <property type="component" value="Unassembled WGS sequence"/>
</dbReference>
<dbReference type="WBParaSite" id="TCNE_0000555301-mRNA-1">
    <property type="protein sequence ID" value="TCNE_0000555301-mRNA-1"/>
    <property type="gene ID" value="TCNE_0000555301"/>
</dbReference>
<dbReference type="AlphaFoldDB" id="A0A183UAN3"/>
<keyword evidence="3" id="KW-1185">Reference proteome</keyword>
<name>A0A183UAN3_TOXCA</name>
<organism evidence="3 4">
    <name type="scientific">Toxocara canis</name>
    <name type="common">Canine roundworm</name>
    <dbReference type="NCBI Taxonomy" id="6265"/>
    <lineage>
        <taxon>Eukaryota</taxon>
        <taxon>Metazoa</taxon>
        <taxon>Ecdysozoa</taxon>
        <taxon>Nematoda</taxon>
        <taxon>Chromadorea</taxon>
        <taxon>Rhabditida</taxon>
        <taxon>Spirurina</taxon>
        <taxon>Ascaridomorpha</taxon>
        <taxon>Ascaridoidea</taxon>
        <taxon>Toxocaridae</taxon>
        <taxon>Toxocara</taxon>
    </lineage>
</organism>
<dbReference type="PANTHER" id="PTHR21483">
    <property type="entry name" value="RNA POLYMERASE II-ASSOCIATED PROTEIN 1"/>
    <property type="match status" value="1"/>
</dbReference>
<reference evidence="4" key="1">
    <citation type="submission" date="2016-06" db="UniProtKB">
        <authorList>
            <consortium name="WormBaseParasite"/>
        </authorList>
    </citation>
    <scope>IDENTIFICATION</scope>
</reference>